<comment type="subcellular location">
    <subcellularLocation>
        <location evidence="1">Cell membrane</location>
        <topology evidence="1">Multi-pass membrane protein</topology>
    </subcellularLocation>
</comment>
<dbReference type="RefSeq" id="WP_211285097.1">
    <property type="nucleotide sequence ID" value="NZ_CP155571.1"/>
</dbReference>
<evidence type="ECO:0000256" key="4">
    <source>
        <dbReference type="ARBA" id="ARBA00022989"/>
    </source>
</evidence>
<dbReference type="InterPro" id="IPR025857">
    <property type="entry name" value="MacB_PCD"/>
</dbReference>
<evidence type="ECO:0000313" key="10">
    <source>
        <dbReference type="EMBL" id="XFO70802.1"/>
    </source>
</evidence>
<dbReference type="GO" id="GO:0005524">
    <property type="term" value="F:ATP binding"/>
    <property type="evidence" value="ECO:0007669"/>
    <property type="project" value="UniProtKB-KW"/>
</dbReference>
<evidence type="ECO:0000256" key="3">
    <source>
        <dbReference type="ARBA" id="ARBA00022692"/>
    </source>
</evidence>
<feature type="transmembrane region" description="Helical" evidence="7">
    <location>
        <begin position="325"/>
        <end position="358"/>
    </location>
</feature>
<evidence type="ECO:0000259" key="9">
    <source>
        <dbReference type="Pfam" id="PF12704"/>
    </source>
</evidence>
<keyword evidence="4 7" id="KW-1133">Transmembrane helix</keyword>
<keyword evidence="10" id="KW-0547">Nucleotide-binding</keyword>
<evidence type="ECO:0000256" key="5">
    <source>
        <dbReference type="ARBA" id="ARBA00023136"/>
    </source>
</evidence>
<keyword evidence="11" id="KW-1185">Reference proteome</keyword>
<keyword evidence="5 7" id="KW-0472">Membrane</keyword>
<protein>
    <submittedName>
        <fullName evidence="10">Macrolide export ATP-binding/permease protein MacB</fullName>
        <ecNumber evidence="10">3.6.3.-</ecNumber>
    </submittedName>
</protein>
<evidence type="ECO:0000259" key="8">
    <source>
        <dbReference type="Pfam" id="PF02687"/>
    </source>
</evidence>
<dbReference type="Proteomes" id="UP000216052">
    <property type="component" value="Chromosome"/>
</dbReference>
<feature type="transmembrane region" description="Helical" evidence="7">
    <location>
        <begin position="280"/>
        <end position="305"/>
    </location>
</feature>
<dbReference type="Pfam" id="PF02687">
    <property type="entry name" value="FtsX"/>
    <property type="match status" value="1"/>
</dbReference>
<dbReference type="InterPro" id="IPR050250">
    <property type="entry name" value="Macrolide_Exporter_MacB"/>
</dbReference>
<dbReference type="Pfam" id="PF12704">
    <property type="entry name" value="MacB_PCD"/>
    <property type="match status" value="1"/>
</dbReference>
<feature type="transmembrane region" description="Helical" evidence="7">
    <location>
        <begin position="364"/>
        <end position="387"/>
    </location>
</feature>
<dbReference type="PANTHER" id="PTHR30572:SF4">
    <property type="entry name" value="ABC TRANSPORTER PERMEASE YTRF"/>
    <property type="match status" value="1"/>
</dbReference>
<sequence length="404" mass="43149">MFKESIAIALRALLANKLRSILTMLGIIIGVGAVIAMVSIGMGVREKIQSSIASLGSNMLIVTPGAASSQGVRSASGSSITLNLEDAEYIKKVIQGIDYVAPSVSRQYQIIAGNQNWTTTVYGITPEYMAIKSLTVGSGSFVSQQDINSRKRVAVIGATVAESLFGEMNPTGQNVRINNTPYQVIGVLDSKGQSSMGQDQDDIVLVPLTTAQERLLGITYINSISIQVTKVEEMDQVQGQVTNVLRQRHKISGNKEDDFTVRNLTSIMEMMTATTGTITLFLGCIGAISLLVGGIGIMNIMMVSVTERTREIGIRKALGARYRDIMLQFLIESVVIGVLGGIFGIMLGVAVAFAISAFGSLNTVISPVSILVPFAVSVAVGLFFGIYPARKAALLDPIEALRYE</sequence>
<dbReference type="GO" id="GO:0016787">
    <property type="term" value="F:hydrolase activity"/>
    <property type="evidence" value="ECO:0007669"/>
    <property type="project" value="UniProtKB-KW"/>
</dbReference>
<evidence type="ECO:0000256" key="2">
    <source>
        <dbReference type="ARBA" id="ARBA00022475"/>
    </source>
</evidence>
<evidence type="ECO:0000256" key="1">
    <source>
        <dbReference type="ARBA" id="ARBA00004651"/>
    </source>
</evidence>
<accession>A0ABZ3IXK3</accession>
<gene>
    <name evidence="10" type="primary">macB_2</name>
    <name evidence="10" type="ORF">SPACI_008020</name>
</gene>
<evidence type="ECO:0000256" key="6">
    <source>
        <dbReference type="ARBA" id="ARBA00038076"/>
    </source>
</evidence>
<comment type="similarity">
    <text evidence="6">Belongs to the ABC-4 integral membrane protein family.</text>
</comment>
<feature type="transmembrane region" description="Helical" evidence="7">
    <location>
        <begin position="21"/>
        <end position="44"/>
    </location>
</feature>
<feature type="domain" description="ABC3 transporter permease C-terminal" evidence="8">
    <location>
        <begin position="284"/>
        <end position="393"/>
    </location>
</feature>
<proteinExistence type="inferred from homology"/>
<name>A0ABZ3IXK3_SPOA4</name>
<reference evidence="10" key="1">
    <citation type="submission" date="2024-05" db="EMBL/GenBank/DDBJ databases">
        <title>Isolation and characterization of Sporomusa carbonis sp. nov., a carboxydotrophic hydrogenogen in the genus of Sporomusa isolated from a charcoal burning pile.</title>
        <authorList>
            <person name="Boeer T."/>
            <person name="Rosenbaum F."/>
            <person name="Eysell L."/>
            <person name="Mueller V."/>
            <person name="Daniel R."/>
            <person name="Poehlein A."/>
        </authorList>
    </citation>
    <scope>NUCLEOTIDE SEQUENCE [LARGE SCALE GENOMIC DNA]</scope>
    <source>
        <strain evidence="10">DSM 3132</strain>
    </source>
</reference>
<dbReference type="EC" id="3.6.3.-" evidence="10"/>
<evidence type="ECO:0000256" key="7">
    <source>
        <dbReference type="SAM" id="Phobius"/>
    </source>
</evidence>
<dbReference type="InterPro" id="IPR003838">
    <property type="entry name" value="ABC3_permease_C"/>
</dbReference>
<dbReference type="PANTHER" id="PTHR30572">
    <property type="entry name" value="MEMBRANE COMPONENT OF TRANSPORTER-RELATED"/>
    <property type="match status" value="1"/>
</dbReference>
<evidence type="ECO:0000313" key="11">
    <source>
        <dbReference type="Proteomes" id="UP000216052"/>
    </source>
</evidence>
<feature type="domain" description="MacB-like periplasmic core" evidence="9">
    <location>
        <begin position="20"/>
        <end position="243"/>
    </location>
</feature>
<keyword evidence="10" id="KW-0067">ATP-binding</keyword>
<keyword evidence="3 7" id="KW-0812">Transmembrane</keyword>
<keyword evidence="2" id="KW-1003">Cell membrane</keyword>
<keyword evidence="10" id="KW-0378">Hydrolase</keyword>
<organism evidence="10 11">
    <name type="scientific">Sporomusa acidovorans (strain ATCC 49682 / DSM 3132 / Mol)</name>
    <dbReference type="NCBI Taxonomy" id="1123286"/>
    <lineage>
        <taxon>Bacteria</taxon>
        <taxon>Bacillati</taxon>
        <taxon>Bacillota</taxon>
        <taxon>Negativicutes</taxon>
        <taxon>Selenomonadales</taxon>
        <taxon>Sporomusaceae</taxon>
        <taxon>Sporomusa</taxon>
    </lineage>
</organism>
<dbReference type="EMBL" id="CP155571">
    <property type="protein sequence ID" value="XFO70802.1"/>
    <property type="molecule type" value="Genomic_DNA"/>
</dbReference>